<dbReference type="PANTHER" id="PTHR14150">
    <property type="entry name" value="U3 SMALL NUCLEOLAR RNA-ASSOCIATED PROTEIN 14"/>
    <property type="match status" value="1"/>
</dbReference>
<feature type="compositionally biased region" description="Basic and acidic residues" evidence="6">
    <location>
        <begin position="299"/>
        <end position="325"/>
    </location>
</feature>
<comment type="caution">
    <text evidence="7">The sequence shown here is derived from an EMBL/GenBank/DDBJ whole genome shotgun (WGS) entry which is preliminary data.</text>
</comment>
<evidence type="ECO:0000256" key="1">
    <source>
        <dbReference type="ARBA" id="ARBA00004604"/>
    </source>
</evidence>
<evidence type="ECO:0000256" key="3">
    <source>
        <dbReference type="ARBA" id="ARBA00022553"/>
    </source>
</evidence>
<dbReference type="GO" id="GO:0032040">
    <property type="term" value="C:small-subunit processome"/>
    <property type="evidence" value="ECO:0007669"/>
    <property type="project" value="InterPro"/>
</dbReference>
<evidence type="ECO:0000313" key="8">
    <source>
        <dbReference type="Proteomes" id="UP001162156"/>
    </source>
</evidence>
<feature type="compositionally biased region" description="Basic residues" evidence="6">
    <location>
        <begin position="336"/>
        <end position="355"/>
    </location>
</feature>
<keyword evidence="5" id="KW-0175">Coiled coil</keyword>
<feature type="compositionally biased region" description="Basic and acidic residues" evidence="6">
    <location>
        <begin position="195"/>
        <end position="207"/>
    </location>
</feature>
<sequence length="674" mass="77465">MSDESDNYCDISDGEIDKRKHEKLVDDILNLNKIQNVKKPSRTEPALQISEFNLVKSVTGNKGSVHLNELTKALKGRKKHEEISNKLKSTSNKSKTLPTPLEKPQADRIRRSVNYEKSRLQLDRWEALVTSNRAASHLTFPLDSVEKLKIEEKESEVYPTTWRLKSKLQTELEKLKPRVEEYLIDTEDKEKFPLTLEELKEQRERSSKAASTSKKRGLRKDLSRQVLAQQLAISRDLTQKLKSVNSDSEDEDTESEQNLKSSKVDENNPWVAGMKPNKEVVDFVSGYRKYWNEQNNQPEKNKEGDRVNDRKHENLENSEKVEVKKAVNKITTPPNKNKKSSRLKRSRSNKIKKKAKSEGKPNINSFTSTSDWEVSSLQEKDNDIEGIFYQLEEKLKQKLKQKYNKVKGDRTNINKKKSTKIASTNKSKKKIDLTIPSKSKKHVIDEEMIEQLKSTSEDAEIFDKSSNSDLNHLKNILNTVEENKPTSDIDPNKFVQVKKINLSTAIPDILMTDENEENDQTKVILEAFEDDDIVQDFEKEKAEEIEKDTPKDIDLNLPGWGSWGGSNINPSKRKRKRFIIKMPPKMPRRDDNKGSLIINEKAQSKIKPHMVSELPFPFKTVKDYEASIRAPIGNTFVPETAFKKLIEPAVTTKMGAIIEPISKSLLIGKRKYEL</sequence>
<comment type="subcellular location">
    <subcellularLocation>
        <location evidence="1">Nucleus</location>
        <location evidence="1">Nucleolus</location>
    </subcellularLocation>
</comment>
<evidence type="ECO:0000313" key="7">
    <source>
        <dbReference type="EMBL" id="KAJ8931161.1"/>
    </source>
</evidence>
<reference evidence="7" key="1">
    <citation type="journal article" date="2023" name="Insect Mol. Biol.">
        <title>Genome sequencing provides insights into the evolution of gene families encoding plant cell wall-degrading enzymes in longhorned beetles.</title>
        <authorList>
            <person name="Shin N.R."/>
            <person name="Okamura Y."/>
            <person name="Kirsch R."/>
            <person name="Pauchet Y."/>
        </authorList>
    </citation>
    <scope>NUCLEOTIDE SEQUENCE</scope>
    <source>
        <strain evidence="7">RBIC_L_NR</strain>
    </source>
</reference>
<feature type="compositionally biased region" description="Low complexity" evidence="6">
    <location>
        <begin position="86"/>
        <end position="97"/>
    </location>
</feature>
<dbReference type="PANTHER" id="PTHR14150:SF12">
    <property type="entry name" value="U3 SMALL NUCLEOLAR RNA-ASSOCIATED PROTEIN 14 HOMOLOG A"/>
    <property type="match status" value="1"/>
</dbReference>
<feature type="region of interest" description="Disordered" evidence="6">
    <location>
        <begin position="76"/>
        <end position="103"/>
    </location>
</feature>
<keyword evidence="4" id="KW-0539">Nucleus</keyword>
<name>A0AAV8WY54_9CUCU</name>
<feature type="region of interest" description="Disordered" evidence="6">
    <location>
        <begin position="237"/>
        <end position="278"/>
    </location>
</feature>
<feature type="region of interest" description="Disordered" evidence="6">
    <location>
        <begin position="195"/>
        <end position="222"/>
    </location>
</feature>
<comment type="similarity">
    <text evidence="2">Belongs to the UTP14 family.</text>
</comment>
<evidence type="ECO:0000256" key="6">
    <source>
        <dbReference type="SAM" id="MobiDB-lite"/>
    </source>
</evidence>
<evidence type="ECO:0000256" key="4">
    <source>
        <dbReference type="ARBA" id="ARBA00023242"/>
    </source>
</evidence>
<feature type="compositionally biased region" description="Polar residues" evidence="6">
    <location>
        <begin position="362"/>
        <end position="375"/>
    </location>
</feature>
<protein>
    <submittedName>
        <fullName evidence="7">Uncharacterized protein</fullName>
    </submittedName>
</protein>
<organism evidence="7 8">
    <name type="scientific">Rhamnusium bicolor</name>
    <dbReference type="NCBI Taxonomy" id="1586634"/>
    <lineage>
        <taxon>Eukaryota</taxon>
        <taxon>Metazoa</taxon>
        <taxon>Ecdysozoa</taxon>
        <taxon>Arthropoda</taxon>
        <taxon>Hexapoda</taxon>
        <taxon>Insecta</taxon>
        <taxon>Pterygota</taxon>
        <taxon>Neoptera</taxon>
        <taxon>Endopterygota</taxon>
        <taxon>Coleoptera</taxon>
        <taxon>Polyphaga</taxon>
        <taxon>Cucujiformia</taxon>
        <taxon>Chrysomeloidea</taxon>
        <taxon>Cerambycidae</taxon>
        <taxon>Lepturinae</taxon>
        <taxon>Rhagiini</taxon>
        <taxon>Rhamnusium</taxon>
    </lineage>
</organism>
<accession>A0AAV8WY54</accession>
<dbReference type="GO" id="GO:0006364">
    <property type="term" value="P:rRNA processing"/>
    <property type="evidence" value="ECO:0007669"/>
    <property type="project" value="InterPro"/>
</dbReference>
<keyword evidence="8" id="KW-1185">Reference proteome</keyword>
<dbReference type="InterPro" id="IPR006709">
    <property type="entry name" value="SSU_processome_Utp14"/>
</dbReference>
<dbReference type="Proteomes" id="UP001162156">
    <property type="component" value="Unassembled WGS sequence"/>
</dbReference>
<feature type="coiled-coil region" evidence="5">
    <location>
        <begin position="389"/>
        <end position="416"/>
    </location>
</feature>
<gene>
    <name evidence="7" type="ORF">NQ314_015963</name>
</gene>
<evidence type="ECO:0000256" key="2">
    <source>
        <dbReference type="ARBA" id="ARBA00007774"/>
    </source>
</evidence>
<keyword evidence="3" id="KW-0597">Phosphoprotein</keyword>
<evidence type="ECO:0000256" key="5">
    <source>
        <dbReference type="SAM" id="Coils"/>
    </source>
</evidence>
<dbReference type="EMBL" id="JANEYF010004449">
    <property type="protein sequence ID" value="KAJ8931161.1"/>
    <property type="molecule type" value="Genomic_DNA"/>
</dbReference>
<feature type="region of interest" description="Disordered" evidence="6">
    <location>
        <begin position="291"/>
        <end position="375"/>
    </location>
</feature>
<dbReference type="Pfam" id="PF04615">
    <property type="entry name" value="Utp14"/>
    <property type="match status" value="1"/>
</dbReference>
<dbReference type="AlphaFoldDB" id="A0AAV8WY54"/>
<proteinExistence type="inferred from homology"/>